<dbReference type="Gene3D" id="1.10.10.10">
    <property type="entry name" value="Winged helix-like DNA-binding domain superfamily/Winged helix DNA-binding domain"/>
    <property type="match status" value="1"/>
</dbReference>
<dbReference type="InterPro" id="IPR049874">
    <property type="entry name" value="ROK_cs"/>
</dbReference>
<organism evidence="2 3">
    <name type="scientific">Kocuria dechangensis</name>
    <dbReference type="NCBI Taxonomy" id="1176249"/>
    <lineage>
        <taxon>Bacteria</taxon>
        <taxon>Bacillati</taxon>
        <taxon>Actinomycetota</taxon>
        <taxon>Actinomycetes</taxon>
        <taxon>Micrococcales</taxon>
        <taxon>Micrococcaceae</taxon>
        <taxon>Kocuria</taxon>
    </lineage>
</organism>
<keyword evidence="3" id="KW-1185">Reference proteome</keyword>
<keyword evidence="2" id="KW-0808">Transferase</keyword>
<dbReference type="PROSITE" id="PS01125">
    <property type="entry name" value="ROK"/>
    <property type="match status" value="1"/>
</dbReference>
<dbReference type="PANTHER" id="PTHR18964">
    <property type="entry name" value="ROK (REPRESSOR, ORF, KINASE) FAMILY"/>
    <property type="match status" value="1"/>
</dbReference>
<evidence type="ECO:0000313" key="2">
    <source>
        <dbReference type="EMBL" id="GGG60256.1"/>
    </source>
</evidence>
<proteinExistence type="inferred from homology"/>
<dbReference type="Proteomes" id="UP000638848">
    <property type="component" value="Unassembled WGS sequence"/>
</dbReference>
<keyword evidence="2" id="KW-0418">Kinase</keyword>
<name>A0A917GXC0_9MICC</name>
<dbReference type="SUPFAM" id="SSF46785">
    <property type="entry name" value="Winged helix' DNA-binding domain"/>
    <property type="match status" value="1"/>
</dbReference>
<gene>
    <name evidence="2" type="ORF">GCM10011374_23880</name>
</gene>
<comment type="caution">
    <text evidence="2">The sequence shown here is derived from an EMBL/GenBank/DDBJ whole genome shotgun (WGS) entry which is preliminary data.</text>
</comment>
<dbReference type="InterPro" id="IPR000600">
    <property type="entry name" value="ROK"/>
</dbReference>
<dbReference type="AlphaFoldDB" id="A0A917GXC0"/>
<evidence type="ECO:0000313" key="3">
    <source>
        <dbReference type="Proteomes" id="UP000638848"/>
    </source>
</evidence>
<accession>A0A917GXC0</accession>
<dbReference type="EMBL" id="BMEQ01000012">
    <property type="protein sequence ID" value="GGG60256.1"/>
    <property type="molecule type" value="Genomic_DNA"/>
</dbReference>
<dbReference type="Pfam" id="PF00480">
    <property type="entry name" value="ROK"/>
    <property type="match status" value="1"/>
</dbReference>
<evidence type="ECO:0000256" key="1">
    <source>
        <dbReference type="ARBA" id="ARBA00006479"/>
    </source>
</evidence>
<protein>
    <submittedName>
        <fullName evidence="2">Sugar kinase</fullName>
    </submittedName>
</protein>
<dbReference type="GO" id="GO:0016301">
    <property type="term" value="F:kinase activity"/>
    <property type="evidence" value="ECO:0007669"/>
    <property type="project" value="UniProtKB-KW"/>
</dbReference>
<dbReference type="InterPro" id="IPR036388">
    <property type="entry name" value="WH-like_DNA-bd_sf"/>
</dbReference>
<comment type="similarity">
    <text evidence="1">Belongs to the ROK (NagC/XylR) family.</text>
</comment>
<dbReference type="Gene3D" id="3.30.420.40">
    <property type="match status" value="2"/>
</dbReference>
<sequence length="411" mass="42579">MSTVTLNETQASRPVRAQATDVGKVLSAFGTSELFQLLRDGQPRTRAELAASTGFARATISSRIDELLKIGMVLPVAEAASTGGRPSARVAFNPAARVVAAADFGATHATIGITDLSGRILAKEYESLEIANGPEAVLDRLMEVVAALLRRLERDASELIAVGIGLPGPVEFSTGRPTNPPIMPGWDGFDVPAYVRRTYDVPVLVDNDVNIMALGERAASWPDEQNLIFLKVATGIGAGIISGGQLQRGADGAAGDIGHIPVSRGAGVLCRCGNTGCLEAVAAAPAVAAVLREHEAEVTTSADIVHLARGGDLAALQAVRQAGRDIGEVLTLYVTIMNPALIIIGGSLAQAGEHLLAGIREVVYSRSTPLTTQHLSIVQSRTGPDAGVIGAGIMAINHVLAPDHLEALASA</sequence>
<reference evidence="2" key="1">
    <citation type="journal article" date="2014" name="Int. J. Syst. Evol. Microbiol.">
        <title>Complete genome sequence of Corynebacterium casei LMG S-19264T (=DSM 44701T), isolated from a smear-ripened cheese.</title>
        <authorList>
            <consortium name="US DOE Joint Genome Institute (JGI-PGF)"/>
            <person name="Walter F."/>
            <person name="Albersmeier A."/>
            <person name="Kalinowski J."/>
            <person name="Ruckert C."/>
        </authorList>
    </citation>
    <scope>NUCLEOTIDE SEQUENCE</scope>
    <source>
        <strain evidence="2">CGMCC 1.12187</strain>
    </source>
</reference>
<dbReference type="SUPFAM" id="SSF53067">
    <property type="entry name" value="Actin-like ATPase domain"/>
    <property type="match status" value="1"/>
</dbReference>
<dbReference type="InterPro" id="IPR043129">
    <property type="entry name" value="ATPase_NBD"/>
</dbReference>
<dbReference type="PANTHER" id="PTHR18964:SF173">
    <property type="entry name" value="GLUCOKINASE"/>
    <property type="match status" value="1"/>
</dbReference>
<reference evidence="2" key="2">
    <citation type="submission" date="2020-09" db="EMBL/GenBank/DDBJ databases">
        <authorList>
            <person name="Sun Q."/>
            <person name="Zhou Y."/>
        </authorList>
    </citation>
    <scope>NUCLEOTIDE SEQUENCE</scope>
    <source>
        <strain evidence="2">CGMCC 1.12187</strain>
    </source>
</reference>
<dbReference type="InterPro" id="IPR036390">
    <property type="entry name" value="WH_DNA-bd_sf"/>
</dbReference>